<dbReference type="InterPro" id="IPR052205">
    <property type="entry name" value="FliO/MopB"/>
</dbReference>
<evidence type="ECO:0000256" key="5">
    <source>
        <dbReference type="ARBA" id="ARBA00023143"/>
    </source>
</evidence>
<dbReference type="InterPro" id="IPR022781">
    <property type="entry name" value="Flagellar_biosynth_FliO"/>
</dbReference>
<organism evidence="9 10">
    <name type="scientific">Vibrio hippocampi</name>
    <dbReference type="NCBI Taxonomy" id="654686"/>
    <lineage>
        <taxon>Bacteria</taxon>
        <taxon>Pseudomonadati</taxon>
        <taxon>Pseudomonadota</taxon>
        <taxon>Gammaproteobacteria</taxon>
        <taxon>Vibrionales</taxon>
        <taxon>Vibrionaceae</taxon>
        <taxon>Vibrio</taxon>
    </lineage>
</organism>
<keyword evidence="3 7" id="KW-1133">Transmembrane helix</keyword>
<dbReference type="Proteomes" id="UP000838160">
    <property type="component" value="Unassembled WGS sequence"/>
</dbReference>
<dbReference type="NCBIfam" id="TIGR03500">
    <property type="entry name" value="FliO_TIGR"/>
    <property type="match status" value="1"/>
</dbReference>
<keyword evidence="1 7" id="KW-1003">Cell membrane</keyword>
<evidence type="ECO:0000256" key="7">
    <source>
        <dbReference type="RuleBase" id="RU362064"/>
    </source>
</evidence>
<dbReference type="PANTHER" id="PTHR38766:SF1">
    <property type="entry name" value="FLAGELLAR PROTEIN FLIO"/>
    <property type="match status" value="1"/>
</dbReference>
<name>A0ABN8DHN0_9VIBR</name>
<dbReference type="PANTHER" id="PTHR38766">
    <property type="entry name" value="FLAGELLAR PROTEIN FLIO"/>
    <property type="match status" value="1"/>
</dbReference>
<evidence type="ECO:0000256" key="2">
    <source>
        <dbReference type="ARBA" id="ARBA00022692"/>
    </source>
</evidence>
<comment type="caution">
    <text evidence="9">The sequence shown here is derived from an EMBL/GenBank/DDBJ whole genome shotgun (WGS) entry which is preliminary data.</text>
</comment>
<protein>
    <recommendedName>
        <fullName evidence="7">Flagellar protein</fullName>
    </recommendedName>
</protein>
<comment type="subcellular location">
    <subcellularLocation>
        <location evidence="7">Cell membrane</location>
    </subcellularLocation>
    <subcellularLocation>
        <location evidence="7">Bacterial flagellum basal body</location>
    </subcellularLocation>
</comment>
<gene>
    <name evidence="9" type="ORF">VHP8226_00846</name>
</gene>
<sequence>MVNHRLFGIFAVLLSSSPAAFAVENTSVSSTGASLDLAATLGALLLVVGIILGLAWLLKRMKVPGMMNQQGLKIVRQIPVGTKERIAIVQAGEQQFLVGITAHNIQLISELDEPIEANTPNSANAPFASQSFAKQPFAKQLSKLMSQSQNKKDNQA</sequence>
<evidence type="ECO:0000256" key="3">
    <source>
        <dbReference type="ARBA" id="ARBA00022989"/>
    </source>
</evidence>
<proteinExistence type="inferred from homology"/>
<accession>A0ABN8DHN0</accession>
<evidence type="ECO:0000313" key="9">
    <source>
        <dbReference type="EMBL" id="CAH0525190.1"/>
    </source>
</evidence>
<reference evidence="9" key="1">
    <citation type="submission" date="2021-12" db="EMBL/GenBank/DDBJ databases">
        <authorList>
            <person name="Rodrigo-Torres L."/>
            <person name="Arahal R. D."/>
            <person name="Lucena T."/>
        </authorList>
    </citation>
    <scope>NUCLEOTIDE SEQUENCE</scope>
    <source>
        <strain evidence="9">CECT 8226</strain>
    </source>
</reference>
<dbReference type="EMBL" id="CAKLCM010000002">
    <property type="protein sequence ID" value="CAH0525190.1"/>
    <property type="molecule type" value="Genomic_DNA"/>
</dbReference>
<dbReference type="RefSeq" id="WP_237483872.1">
    <property type="nucleotide sequence ID" value="NZ_CAKLCM010000002.1"/>
</dbReference>
<keyword evidence="2 7" id="KW-0812">Transmembrane</keyword>
<evidence type="ECO:0000313" key="10">
    <source>
        <dbReference type="Proteomes" id="UP000838160"/>
    </source>
</evidence>
<keyword evidence="4 7" id="KW-0472">Membrane</keyword>
<feature type="signal peptide" evidence="8">
    <location>
        <begin position="1"/>
        <end position="22"/>
    </location>
</feature>
<comment type="similarity">
    <text evidence="6 7">Belongs to the FliO/MopB family.</text>
</comment>
<evidence type="ECO:0000256" key="8">
    <source>
        <dbReference type="SAM" id="SignalP"/>
    </source>
</evidence>
<keyword evidence="10" id="KW-1185">Reference proteome</keyword>
<keyword evidence="5 7" id="KW-0975">Bacterial flagellum</keyword>
<feature type="chain" id="PRO_5045477804" description="Flagellar protein" evidence="8">
    <location>
        <begin position="23"/>
        <end position="156"/>
    </location>
</feature>
<evidence type="ECO:0000256" key="4">
    <source>
        <dbReference type="ARBA" id="ARBA00023136"/>
    </source>
</evidence>
<feature type="transmembrane region" description="Helical" evidence="7">
    <location>
        <begin position="38"/>
        <end position="58"/>
    </location>
</feature>
<keyword evidence="8" id="KW-0732">Signal</keyword>
<dbReference type="Pfam" id="PF04347">
    <property type="entry name" value="FliO"/>
    <property type="match status" value="1"/>
</dbReference>
<evidence type="ECO:0000256" key="6">
    <source>
        <dbReference type="ARBA" id="ARBA00037937"/>
    </source>
</evidence>
<evidence type="ECO:0000256" key="1">
    <source>
        <dbReference type="ARBA" id="ARBA00022475"/>
    </source>
</evidence>